<name>A0A1I5LC41_9BACI</name>
<dbReference type="Proteomes" id="UP000198892">
    <property type="component" value="Unassembled WGS sequence"/>
</dbReference>
<evidence type="ECO:0000313" key="1">
    <source>
        <dbReference type="EMBL" id="SFO94818.1"/>
    </source>
</evidence>
<dbReference type="OrthoDB" id="2951645at2"/>
<keyword evidence="2" id="KW-1185">Reference proteome</keyword>
<organism evidence="1 2">
    <name type="scientific">Salibacterium halotolerans</name>
    <dbReference type="NCBI Taxonomy" id="1884432"/>
    <lineage>
        <taxon>Bacteria</taxon>
        <taxon>Bacillati</taxon>
        <taxon>Bacillota</taxon>
        <taxon>Bacilli</taxon>
        <taxon>Bacillales</taxon>
        <taxon>Bacillaceae</taxon>
    </lineage>
</organism>
<gene>
    <name evidence="1" type="ORF">SAMN05518683_101188</name>
</gene>
<sequence length="101" mass="11259">MAPLDCRFEASYILPFMMRSASLSIQRRPATETPMGRERAEDPLGKAVFFTKLAEAVPMESAVAGRSELVILDLFGFSVGFYPFIPDSLFYIQFPSSISLI</sequence>
<dbReference type="EMBL" id="FOXD01000001">
    <property type="protein sequence ID" value="SFO94818.1"/>
    <property type="molecule type" value="Genomic_DNA"/>
</dbReference>
<evidence type="ECO:0000313" key="2">
    <source>
        <dbReference type="Proteomes" id="UP000198892"/>
    </source>
</evidence>
<dbReference type="AlphaFoldDB" id="A0A1I5LC41"/>
<proteinExistence type="predicted"/>
<accession>A0A1I5LC41</accession>
<reference evidence="2" key="1">
    <citation type="submission" date="2016-10" db="EMBL/GenBank/DDBJ databases">
        <authorList>
            <person name="Varghese N."/>
            <person name="Submissions S."/>
        </authorList>
    </citation>
    <scope>NUCLEOTIDE SEQUENCE [LARGE SCALE GENOMIC DNA]</scope>
    <source>
        <strain evidence="2">S7</strain>
    </source>
</reference>
<protein>
    <submittedName>
        <fullName evidence="1">Uncharacterized protein</fullName>
    </submittedName>
</protein>